<protein>
    <submittedName>
        <fullName evidence="2">Uncharacterized protein</fullName>
    </submittedName>
</protein>
<feature type="compositionally biased region" description="Basic and acidic residues" evidence="1">
    <location>
        <begin position="15"/>
        <end position="28"/>
    </location>
</feature>
<dbReference type="AlphaFoldDB" id="A0AA88J9V4"/>
<gene>
    <name evidence="2" type="ORF">TIFTF001_033831</name>
</gene>
<organism evidence="2 3">
    <name type="scientific">Ficus carica</name>
    <name type="common">Common fig</name>
    <dbReference type="NCBI Taxonomy" id="3494"/>
    <lineage>
        <taxon>Eukaryota</taxon>
        <taxon>Viridiplantae</taxon>
        <taxon>Streptophyta</taxon>
        <taxon>Embryophyta</taxon>
        <taxon>Tracheophyta</taxon>
        <taxon>Spermatophyta</taxon>
        <taxon>Magnoliopsida</taxon>
        <taxon>eudicotyledons</taxon>
        <taxon>Gunneridae</taxon>
        <taxon>Pentapetalae</taxon>
        <taxon>rosids</taxon>
        <taxon>fabids</taxon>
        <taxon>Rosales</taxon>
        <taxon>Moraceae</taxon>
        <taxon>Ficeae</taxon>
        <taxon>Ficus</taxon>
    </lineage>
</organism>
<dbReference type="EMBL" id="BTGU01000193">
    <property type="protein sequence ID" value="GMN64761.1"/>
    <property type="molecule type" value="Genomic_DNA"/>
</dbReference>
<comment type="caution">
    <text evidence="2">The sequence shown here is derived from an EMBL/GenBank/DDBJ whole genome shotgun (WGS) entry which is preliminary data.</text>
</comment>
<keyword evidence="3" id="KW-1185">Reference proteome</keyword>
<evidence type="ECO:0000256" key="1">
    <source>
        <dbReference type="SAM" id="MobiDB-lite"/>
    </source>
</evidence>
<feature type="compositionally biased region" description="Basic and acidic residues" evidence="1">
    <location>
        <begin position="62"/>
        <end position="71"/>
    </location>
</feature>
<name>A0AA88J9V4_FICCA</name>
<reference evidence="2" key="1">
    <citation type="submission" date="2023-07" db="EMBL/GenBank/DDBJ databases">
        <title>draft genome sequence of fig (Ficus carica).</title>
        <authorList>
            <person name="Takahashi T."/>
            <person name="Nishimura K."/>
        </authorList>
    </citation>
    <scope>NUCLEOTIDE SEQUENCE</scope>
</reference>
<sequence length="116" mass="12956">MEPAESSSPQPLPEGEGKEEVKEADELKLGVAKDTATETSDVESPMAAQRRLTEGEGELEVEEHQEGDRMTTESLFEQEGDRENKYYGTRIVLRSLILRSLSTFNFGLLKDKAFSC</sequence>
<evidence type="ECO:0000313" key="3">
    <source>
        <dbReference type="Proteomes" id="UP001187192"/>
    </source>
</evidence>
<accession>A0AA88J9V4</accession>
<evidence type="ECO:0000313" key="2">
    <source>
        <dbReference type="EMBL" id="GMN64761.1"/>
    </source>
</evidence>
<feature type="region of interest" description="Disordered" evidence="1">
    <location>
        <begin position="1"/>
        <end position="81"/>
    </location>
</feature>
<proteinExistence type="predicted"/>
<dbReference type="Proteomes" id="UP001187192">
    <property type="component" value="Unassembled WGS sequence"/>
</dbReference>